<keyword evidence="3" id="KW-1185">Reference proteome</keyword>
<keyword evidence="1" id="KW-0812">Transmembrane</keyword>
<evidence type="ECO:0000256" key="1">
    <source>
        <dbReference type="SAM" id="Phobius"/>
    </source>
</evidence>
<proteinExistence type="predicted"/>
<feature type="transmembrane region" description="Helical" evidence="1">
    <location>
        <begin position="175"/>
        <end position="199"/>
    </location>
</feature>
<keyword evidence="1" id="KW-0472">Membrane</keyword>
<dbReference type="EMBL" id="JAESVA010000017">
    <property type="protein sequence ID" value="MCB8883838.1"/>
    <property type="molecule type" value="Genomic_DNA"/>
</dbReference>
<feature type="transmembrane region" description="Helical" evidence="1">
    <location>
        <begin position="282"/>
        <end position="300"/>
    </location>
</feature>
<evidence type="ECO:0000313" key="3">
    <source>
        <dbReference type="Proteomes" id="UP000721844"/>
    </source>
</evidence>
<protein>
    <submittedName>
        <fullName evidence="2">Uncharacterized protein</fullName>
    </submittedName>
</protein>
<feature type="transmembrane region" description="Helical" evidence="1">
    <location>
        <begin position="406"/>
        <end position="428"/>
    </location>
</feature>
<reference evidence="2 3" key="1">
    <citation type="journal article" date="2021" name="Microorganisms">
        <title>Acidisoma silvae sp. nov. and Acidisomacellulosilytica sp. nov., Two Acidophilic Bacteria Isolated from Decaying Wood, Hydrolyzing Cellulose and Producing Poly-3-hydroxybutyrate.</title>
        <authorList>
            <person name="Mieszkin S."/>
            <person name="Pouder E."/>
            <person name="Uroz S."/>
            <person name="Simon-Colin C."/>
            <person name="Alain K."/>
        </authorList>
    </citation>
    <scope>NUCLEOTIDE SEQUENCE [LARGE SCALE GENOMIC DNA]</scope>
    <source>
        <strain evidence="2 3">HW T5.17</strain>
    </source>
</reference>
<feature type="transmembrane region" description="Helical" evidence="1">
    <location>
        <begin position="305"/>
        <end position="325"/>
    </location>
</feature>
<dbReference type="AlphaFoldDB" id="A0A963Z8K4"/>
<organism evidence="2 3">
    <name type="scientific">Acidisoma cellulosilyticum</name>
    <dbReference type="NCBI Taxonomy" id="2802395"/>
    <lineage>
        <taxon>Bacteria</taxon>
        <taxon>Pseudomonadati</taxon>
        <taxon>Pseudomonadota</taxon>
        <taxon>Alphaproteobacteria</taxon>
        <taxon>Acetobacterales</taxon>
        <taxon>Acidocellaceae</taxon>
        <taxon>Acidisoma</taxon>
    </lineage>
</organism>
<sequence length="430" mass="47300">MAIGLYDRRRSGRAAGYVIAAACLVLLLYWRCPTVISHARLWGEDGWVWYPTCYAQGLACLTFDHSGYLQTISMLVALLSQLWPLTAAPTVFAVAALLLQASPAIFLLSPRMTAALPSLPLRGFLAVLLIAVPGMSEVYVNVTNTQWHLALLAFLIITANPAGRVGAAVFDSVALVVAGLSGPFAIFLAPVAALWWWLYRGRWRLWRLAVLAASASLQFDLVIRHQQSRGGIATVLGTGLHPLSNIVVTDVLAVATLGWRILMGHYWDVSRGWLTLGSPAALILNVILMLAATAFLLRALWRGPWILRAFLLFAALEFAAVLTAGQRNDQRPLWLELELSISCRYFFHPVLAWLAVLICLCGDRNWLFRAPALALIAVTLLIALPHDWALRPLPADRVFHDEALRFATLPAGTVVNIPVQPVSVMRLIKR</sequence>
<feature type="transmembrane region" description="Helical" evidence="1">
    <location>
        <begin position="12"/>
        <end position="30"/>
    </location>
</feature>
<feature type="transmembrane region" description="Helical" evidence="1">
    <location>
        <begin position="366"/>
        <end position="386"/>
    </location>
</feature>
<feature type="transmembrane region" description="Helical" evidence="1">
    <location>
        <begin position="345"/>
        <end position="361"/>
    </location>
</feature>
<dbReference type="Proteomes" id="UP000721844">
    <property type="component" value="Unassembled WGS sequence"/>
</dbReference>
<comment type="caution">
    <text evidence="2">The sequence shown here is derived from an EMBL/GenBank/DDBJ whole genome shotgun (WGS) entry which is preliminary data.</text>
</comment>
<feature type="transmembrane region" description="Helical" evidence="1">
    <location>
        <begin position="82"/>
        <end position="107"/>
    </location>
</feature>
<keyword evidence="1" id="KW-1133">Transmembrane helix</keyword>
<gene>
    <name evidence="2" type="ORF">ACELLULO517_26565</name>
</gene>
<evidence type="ECO:0000313" key="2">
    <source>
        <dbReference type="EMBL" id="MCB8883838.1"/>
    </source>
</evidence>
<feature type="transmembrane region" description="Helical" evidence="1">
    <location>
        <begin position="119"/>
        <end position="140"/>
    </location>
</feature>
<name>A0A963Z8K4_9PROT</name>
<feature type="transmembrane region" description="Helical" evidence="1">
    <location>
        <begin position="243"/>
        <end position="262"/>
    </location>
</feature>
<accession>A0A963Z8K4</accession>
<feature type="transmembrane region" description="Helical" evidence="1">
    <location>
        <begin position="146"/>
        <end position="163"/>
    </location>
</feature>
<dbReference type="RefSeq" id="WP_227310581.1">
    <property type="nucleotide sequence ID" value="NZ_JAESVA010000017.1"/>
</dbReference>